<dbReference type="EMBL" id="FOEG01000001">
    <property type="protein sequence ID" value="SEO49360.1"/>
    <property type="molecule type" value="Genomic_DNA"/>
</dbReference>
<keyword evidence="2" id="KW-1185">Reference proteome</keyword>
<proteinExistence type="predicted"/>
<reference evidence="1 2" key="1">
    <citation type="submission" date="2016-10" db="EMBL/GenBank/DDBJ databases">
        <authorList>
            <person name="de Groot N.N."/>
        </authorList>
    </citation>
    <scope>NUCLEOTIDE SEQUENCE [LARGE SCALE GENOMIC DNA]</scope>
    <source>
        <strain evidence="1 2">CGMCC 1.6291</strain>
    </source>
</reference>
<gene>
    <name evidence="1" type="ORF">SAMN04488052_101360</name>
</gene>
<accession>A0A1H8Q566</accession>
<organism evidence="1 2">
    <name type="scientific">Aquisalimonas asiatica</name>
    <dbReference type="NCBI Taxonomy" id="406100"/>
    <lineage>
        <taxon>Bacteria</taxon>
        <taxon>Pseudomonadati</taxon>
        <taxon>Pseudomonadota</taxon>
        <taxon>Gammaproteobacteria</taxon>
        <taxon>Chromatiales</taxon>
        <taxon>Ectothiorhodospiraceae</taxon>
        <taxon>Aquisalimonas</taxon>
    </lineage>
</organism>
<dbReference type="AlphaFoldDB" id="A0A1H8Q566"/>
<evidence type="ECO:0000313" key="1">
    <source>
        <dbReference type="EMBL" id="SEO49360.1"/>
    </source>
</evidence>
<evidence type="ECO:0000313" key="2">
    <source>
        <dbReference type="Proteomes" id="UP000199657"/>
    </source>
</evidence>
<dbReference type="RefSeq" id="WP_091639413.1">
    <property type="nucleotide sequence ID" value="NZ_FOEG01000001.1"/>
</dbReference>
<dbReference type="STRING" id="406100.SAMN04488052_101360"/>
<sequence length="230" mass="24322">MTPRPAGPMTLLVTLLLALATPGVVVSADPMAWHELEETADAGARHAGYWTAGWSAFHAANLGYSLYTASESGSADTRFDARINSVKSVLALGTLALEPPPHGAARERIADLAARRDSEPDALLQARYTLQISAMEERHRRRPGALAGPALVNVTAGSVIAFADDRPADGVRNAALGMLVSGIQLWTQPTTFSQAMHHRGDAAVTVGNTPLRFQYVTAVTPGYAAAAVLW</sequence>
<dbReference type="Proteomes" id="UP000199657">
    <property type="component" value="Unassembled WGS sequence"/>
</dbReference>
<name>A0A1H8Q566_9GAMM</name>
<protein>
    <submittedName>
        <fullName evidence="1">Uncharacterized protein</fullName>
    </submittedName>
</protein>